<dbReference type="InParanoid" id="D8ULP3"/>
<evidence type="ECO:0000313" key="3">
    <source>
        <dbReference type="Proteomes" id="UP000001058"/>
    </source>
</evidence>
<protein>
    <submittedName>
        <fullName evidence="2">Jordan protein TnpA</fullName>
    </submittedName>
</protein>
<dbReference type="STRING" id="3068.D8ULP3"/>
<dbReference type="InterPro" id="IPR004242">
    <property type="entry name" value="Transposase_21"/>
</dbReference>
<dbReference type="KEGG" id="vcn:VOLCADRAFT_101070"/>
<proteinExistence type="predicted"/>
<organism evidence="3">
    <name type="scientific">Volvox carteri f. nagariensis</name>
    <dbReference type="NCBI Taxonomy" id="3068"/>
    <lineage>
        <taxon>Eukaryota</taxon>
        <taxon>Viridiplantae</taxon>
        <taxon>Chlorophyta</taxon>
        <taxon>core chlorophytes</taxon>
        <taxon>Chlorophyceae</taxon>
        <taxon>CS clade</taxon>
        <taxon>Chlamydomonadales</taxon>
        <taxon>Volvocaceae</taxon>
        <taxon>Volvox</taxon>
    </lineage>
</organism>
<evidence type="ECO:0000313" key="2">
    <source>
        <dbReference type="EMBL" id="EFJ39357.1"/>
    </source>
</evidence>
<accession>D8ULP3</accession>
<feature type="region of interest" description="Disordered" evidence="1">
    <location>
        <begin position="70"/>
        <end position="116"/>
    </location>
</feature>
<dbReference type="PANTHER" id="PTHR46579:SF1">
    <property type="entry name" value="F5_8 TYPE C DOMAIN-CONTAINING PROTEIN"/>
    <property type="match status" value="1"/>
</dbReference>
<dbReference type="Proteomes" id="UP000001058">
    <property type="component" value="Unassembled WGS sequence"/>
</dbReference>
<dbReference type="RefSeq" id="XP_002959579.1">
    <property type="nucleotide sequence ID" value="XM_002959533.1"/>
</dbReference>
<evidence type="ECO:0000256" key="1">
    <source>
        <dbReference type="SAM" id="MobiDB-lite"/>
    </source>
</evidence>
<reference evidence="2 3" key="1">
    <citation type="journal article" date="2010" name="Science">
        <title>Genomic analysis of organismal complexity in the multicellular green alga Volvox carteri.</title>
        <authorList>
            <person name="Prochnik S.E."/>
            <person name="Umen J."/>
            <person name="Nedelcu A.M."/>
            <person name="Hallmann A."/>
            <person name="Miller S.M."/>
            <person name="Nishii I."/>
            <person name="Ferris P."/>
            <person name="Kuo A."/>
            <person name="Mitros T."/>
            <person name="Fritz-Laylin L.K."/>
            <person name="Hellsten U."/>
            <person name="Chapman J."/>
            <person name="Simakov O."/>
            <person name="Rensing S.A."/>
            <person name="Terry A."/>
            <person name="Pangilinan J."/>
            <person name="Kapitonov V."/>
            <person name="Jurka J."/>
            <person name="Salamov A."/>
            <person name="Shapiro H."/>
            <person name="Schmutz J."/>
            <person name="Grimwood J."/>
            <person name="Lindquist E."/>
            <person name="Lucas S."/>
            <person name="Grigoriev I.V."/>
            <person name="Schmitt R."/>
            <person name="Kirk D."/>
            <person name="Rokhsar D.S."/>
        </authorList>
    </citation>
    <scope>NUCLEOTIDE SEQUENCE [LARGE SCALE GENOMIC DNA]</scope>
    <source>
        <strain evidence="3">f. Nagariensis / Eve</strain>
    </source>
</reference>
<dbReference type="AlphaFoldDB" id="D8ULP3"/>
<dbReference type="GeneID" id="9614384"/>
<sequence>MSVHVARTTRRDPKSEDRDSLSLLDYHEESLSLGNLLAAPPLVDFEVSNGPAAPRVIPAHQYNLRSCSTRSNNSASVGNPFNASPTPADDHVATSTEQAHPGPERAPSTHHEAGQPSTSTAWIFDHDDDFLLGELQLVNVPEWFDQEAAEMSRRLPGQDGAKIARRFMPVAFKPLTPDDAVQEHVLRACMHAIYIKHSSPACTESVVEAALDAKYHDYMSPGSSKACQAAAPYLPRTFKQALTLLSKYSSCRWPLLSRYDLCPCGFLFRCEHRDDSKCPGLTAGEGAPCGRERGQTSRSLVYNSIVQYLTRIYANAHQAAEFGSWLERRSTSSLMMDIADGDYVRQILESDQRFRDDPRNVLLMVVTDPFIVASDEHERSSTPWLLLCVNAPAHVRHEIGYASVLCIMGGNIKPPTQKHGLPMDHNHVLGLITDELEVLDSIGCEVHDASRGGAPFTCYAKIIALSSDYRGLQKHVGIKGTPALNACFKCWVHGHRVGHKTIFTNHFTWLSPANSLRKEMRKLHTTACGRYWPLDAQPPRPRSTLEMRLALEFPTATSCADYEVEQLACPLYRLRYFDPVLGIQYDGMHTIGGVIKDTVVKGLQGMRSGEASDAIREYDQGNKVATDAGKASSDQLAAFRNALASAANASPLTQYASRLGRLTGAGKAHKTHTMFLLAGPIGYYAIAAARLPATLEGVYLDLLQACGDLWDKAITREELSGLRERVASAICGVERHLSAVELDIKLHNLLHLVDGIEMFGPLFAWAMFQPESIWGMLSRLAHSKVYMESSMFFSALDKEVTLKLRQSPEYAVLGRRDGDEDEVDPGMWDPETYLCEGLPVIRLGNIEEEMYRLGPTELEGLELLYQRYNKEGRVQSRCKIMKEIWVGEMKLQKGSWFLVLPDAEGDGLMWFGVVKALIRHKGPDRAIYEVVRADWFRGPSLQAQVDRRLRCPVVRSKPIKIPDGEWWFANTIVPWPCWAMPHPSKPSSAGLKVVLARHWHVTRFLSPYPRI</sequence>
<gene>
    <name evidence="2" type="primary">jtnpA2</name>
    <name evidence="2" type="ORF">VOLCADRAFT_101070</name>
</gene>
<dbReference type="EMBL" id="GL378641">
    <property type="protein sequence ID" value="EFJ39357.1"/>
    <property type="molecule type" value="Genomic_DNA"/>
</dbReference>
<feature type="region of interest" description="Disordered" evidence="1">
    <location>
        <begin position="1"/>
        <end position="20"/>
    </location>
</feature>
<name>D8ULP3_VOLCA</name>
<feature type="compositionally biased region" description="Polar residues" evidence="1">
    <location>
        <begin position="70"/>
        <end position="85"/>
    </location>
</feature>
<feature type="compositionally biased region" description="Basic and acidic residues" evidence="1">
    <location>
        <begin position="9"/>
        <end position="20"/>
    </location>
</feature>
<keyword evidence="3" id="KW-1185">Reference proteome</keyword>
<dbReference type="Pfam" id="PF02992">
    <property type="entry name" value="Transposase_21"/>
    <property type="match status" value="1"/>
</dbReference>
<dbReference type="OrthoDB" id="547847at2759"/>
<dbReference type="PANTHER" id="PTHR46579">
    <property type="entry name" value="F5/8 TYPE C DOMAIN-CONTAINING PROTEIN-RELATED"/>
    <property type="match status" value="1"/>
</dbReference>